<reference evidence="7 8" key="1">
    <citation type="journal article" date="2003" name="Genome Res.">
        <title>Comparative complete genome sequence analysis of the amino acid replacements responsible for the thermostability of Corynebacterium efficiens.</title>
        <authorList>
            <person name="Nishio Y."/>
            <person name="Nakamura Y."/>
            <person name="Kawarabayasi Y."/>
            <person name="Usuda Y."/>
            <person name="Kimura E."/>
            <person name="Sugimoto S."/>
            <person name="Matsui K."/>
            <person name="Yamagishi A."/>
            <person name="Kikuchi H."/>
            <person name="Ikeo K."/>
            <person name="Gojobori T."/>
        </authorList>
    </citation>
    <scope>NUCLEOTIDE SEQUENCE [LARGE SCALE GENOMIC DNA]</scope>
    <source>
        <strain evidence="8">DSM 44549 / YS-314 / AJ 12310 / JCM 11189 / NBRC 100395</strain>
    </source>
</reference>
<feature type="domain" description="HTH lysR-type" evidence="6">
    <location>
        <begin position="2"/>
        <end position="59"/>
    </location>
</feature>
<evidence type="ECO:0000256" key="4">
    <source>
        <dbReference type="ARBA" id="ARBA00023159"/>
    </source>
</evidence>
<dbReference type="Pfam" id="PF03466">
    <property type="entry name" value="LysR_substrate"/>
    <property type="match status" value="1"/>
</dbReference>
<dbReference type="Gene3D" id="3.40.190.10">
    <property type="entry name" value="Periplasmic binding protein-like II"/>
    <property type="match status" value="2"/>
</dbReference>
<dbReference type="EMBL" id="BA000035">
    <property type="protein sequence ID" value="BAC16871.1"/>
    <property type="molecule type" value="Genomic_DNA"/>
</dbReference>
<keyword evidence="5" id="KW-0804">Transcription</keyword>
<dbReference type="InterPro" id="IPR005119">
    <property type="entry name" value="LysR_subst-bd"/>
</dbReference>
<accession>C8NRP5</accession>
<dbReference type="PANTHER" id="PTHR30346">
    <property type="entry name" value="TRANSCRIPTIONAL DUAL REGULATOR HCAR-RELATED"/>
    <property type="match status" value="1"/>
</dbReference>
<dbReference type="GO" id="GO:0003677">
    <property type="term" value="F:DNA binding"/>
    <property type="evidence" value="ECO:0007669"/>
    <property type="project" value="UniProtKB-KW"/>
</dbReference>
<dbReference type="InterPro" id="IPR036390">
    <property type="entry name" value="WH_DNA-bd_sf"/>
</dbReference>
<dbReference type="eggNOG" id="COG0583">
    <property type="taxonomic scope" value="Bacteria"/>
</dbReference>
<keyword evidence="4" id="KW-0010">Activator</keyword>
<dbReference type="FunFam" id="1.10.10.10:FF:000001">
    <property type="entry name" value="LysR family transcriptional regulator"/>
    <property type="match status" value="1"/>
</dbReference>
<dbReference type="SUPFAM" id="SSF46785">
    <property type="entry name" value="Winged helix' DNA-binding domain"/>
    <property type="match status" value="1"/>
</dbReference>
<dbReference type="CDD" id="cd08414">
    <property type="entry name" value="PBP2_LTTR_aromatics_like"/>
    <property type="match status" value="1"/>
</dbReference>
<evidence type="ECO:0000256" key="2">
    <source>
        <dbReference type="ARBA" id="ARBA00023015"/>
    </source>
</evidence>
<dbReference type="Pfam" id="PF00126">
    <property type="entry name" value="HTH_1"/>
    <property type="match status" value="1"/>
</dbReference>
<dbReference type="PANTHER" id="PTHR30346:SF0">
    <property type="entry name" value="HCA OPERON TRANSCRIPTIONAL ACTIVATOR HCAR"/>
    <property type="match status" value="1"/>
</dbReference>
<comment type="similarity">
    <text evidence="1">Belongs to the LysR transcriptional regulatory family.</text>
</comment>
<dbReference type="PROSITE" id="PS50931">
    <property type="entry name" value="HTH_LYSR"/>
    <property type="match status" value="1"/>
</dbReference>
<evidence type="ECO:0000313" key="8">
    <source>
        <dbReference type="Proteomes" id="UP000001409"/>
    </source>
</evidence>
<dbReference type="OrthoDB" id="3176554at2"/>
<proteinExistence type="inferred from homology"/>
<evidence type="ECO:0000256" key="1">
    <source>
        <dbReference type="ARBA" id="ARBA00009437"/>
    </source>
</evidence>
<dbReference type="InterPro" id="IPR000847">
    <property type="entry name" value="LysR_HTH_N"/>
</dbReference>
<keyword evidence="2" id="KW-0805">Transcription regulation</keyword>
<dbReference type="InterPro" id="IPR036388">
    <property type="entry name" value="WH-like_DNA-bd_sf"/>
</dbReference>
<evidence type="ECO:0000256" key="3">
    <source>
        <dbReference type="ARBA" id="ARBA00023125"/>
    </source>
</evidence>
<keyword evidence="3" id="KW-0238">DNA-binding</keyword>
<dbReference type="PRINTS" id="PR00039">
    <property type="entry name" value="HTHLYSR"/>
</dbReference>
<sequence>MIEARQLKYFLAVASARNFSRAADDLHISQPPLSRQIRLLEKQIGTPLFERTSQGVELTAAGSFLAERAPAILNELEEVERDVRAIGQGSMGVLRLGFVGTATHQLMPQLLKQITIQLPEVEVRVSGEKLTPDLERLLFTRQLDAAVLRPPVSSPDIELESFGVDDFMLAVHPGHPLYDQEGTIPFTDLAEHPIIAFKEGSAAEQIIRHAAHQAGFELRVAHHAPETSTVLALVSAGLGIALVPHGSIPQPMGELRMREVSGGPTIGLALAWLKGNRSPILRQLKPLLDTAALHARNIQQEEHHQSGLD</sequence>
<dbReference type="AlphaFoldDB" id="Q8FUF9"/>
<accession>Q8FUF9</accession>
<dbReference type="Proteomes" id="UP000001409">
    <property type="component" value="Chromosome"/>
</dbReference>
<keyword evidence="8" id="KW-1185">Reference proteome</keyword>
<dbReference type="KEGG" id="cef:CE0061"/>
<organism evidence="7 8">
    <name type="scientific">Corynebacterium efficiens (strain DSM 44549 / YS-314 / AJ 12310 / JCM 11189 / NBRC 100395)</name>
    <dbReference type="NCBI Taxonomy" id="196164"/>
    <lineage>
        <taxon>Bacteria</taxon>
        <taxon>Bacillati</taxon>
        <taxon>Actinomycetota</taxon>
        <taxon>Actinomycetes</taxon>
        <taxon>Mycobacteriales</taxon>
        <taxon>Corynebacteriaceae</taxon>
        <taxon>Corynebacterium</taxon>
    </lineage>
</organism>
<dbReference type="RefSeq" id="WP_006768632.1">
    <property type="nucleotide sequence ID" value="NC_004369.1"/>
</dbReference>
<dbReference type="GO" id="GO:0003700">
    <property type="term" value="F:DNA-binding transcription factor activity"/>
    <property type="evidence" value="ECO:0007669"/>
    <property type="project" value="InterPro"/>
</dbReference>
<dbReference type="SUPFAM" id="SSF53850">
    <property type="entry name" value="Periplasmic binding protein-like II"/>
    <property type="match status" value="1"/>
</dbReference>
<dbReference type="Gene3D" id="1.10.10.10">
    <property type="entry name" value="Winged helix-like DNA-binding domain superfamily/Winged helix DNA-binding domain"/>
    <property type="match status" value="1"/>
</dbReference>
<dbReference type="STRING" id="196164.gene:10740451"/>
<dbReference type="GO" id="GO:0032993">
    <property type="term" value="C:protein-DNA complex"/>
    <property type="evidence" value="ECO:0007669"/>
    <property type="project" value="TreeGrafter"/>
</dbReference>
<name>Q8FUF9_COREF</name>
<evidence type="ECO:0000313" key="7">
    <source>
        <dbReference type="EMBL" id="BAC16871.1"/>
    </source>
</evidence>
<dbReference type="HOGENOM" id="CLU_039613_6_4_11"/>
<evidence type="ECO:0000256" key="5">
    <source>
        <dbReference type="ARBA" id="ARBA00023163"/>
    </source>
</evidence>
<protein>
    <submittedName>
        <fullName evidence="7">Putative transcription regulator</fullName>
    </submittedName>
</protein>
<evidence type="ECO:0000259" key="6">
    <source>
        <dbReference type="PROSITE" id="PS50931"/>
    </source>
</evidence>